<dbReference type="STRING" id="333673.A0A3M0JY46"/>
<evidence type="ECO:0000259" key="22">
    <source>
        <dbReference type="Pfam" id="PF07773"/>
    </source>
</evidence>
<evidence type="ECO:0000256" key="8">
    <source>
        <dbReference type="ARBA" id="ARBA00022771"/>
    </source>
</evidence>
<keyword evidence="12 20" id="KW-0804">Transcription</keyword>
<keyword evidence="21" id="KW-0812">Transmembrane</keyword>
<evidence type="ECO:0000256" key="17">
    <source>
        <dbReference type="ARBA" id="ARBA00064441"/>
    </source>
</evidence>
<evidence type="ECO:0000256" key="20">
    <source>
        <dbReference type="RuleBase" id="RU368090"/>
    </source>
</evidence>
<dbReference type="InterPro" id="IPR011677">
    <property type="entry name" value="TCTN1-3_dom"/>
</dbReference>
<accession>A0A3M0JY46</accession>
<evidence type="ECO:0000256" key="18">
    <source>
        <dbReference type="ARBA" id="ARBA00070131"/>
    </source>
</evidence>
<dbReference type="Pfam" id="PF25752">
    <property type="entry name" value="DUF1619_N"/>
    <property type="match status" value="1"/>
</dbReference>
<protein>
    <recommendedName>
        <fullName evidence="18 20">General transcription factor IIH subunit 3</fullName>
    </recommendedName>
    <alternativeName>
        <fullName evidence="19 20">General transcription factor IIH polypeptide 3</fullName>
    </alternativeName>
</protein>
<dbReference type="EMBL" id="QRBI01000121">
    <property type="protein sequence ID" value="RMC05735.1"/>
    <property type="molecule type" value="Genomic_DNA"/>
</dbReference>
<feature type="domain" description="Tectonic-1-3" evidence="22">
    <location>
        <begin position="532"/>
        <end position="638"/>
    </location>
</feature>
<evidence type="ECO:0000256" key="9">
    <source>
        <dbReference type="ARBA" id="ARBA00022794"/>
    </source>
</evidence>
<keyword evidence="14 20" id="KW-0234">DNA repair</keyword>
<keyword evidence="15 20" id="KW-0539">Nucleus</keyword>
<comment type="similarity">
    <text evidence="3">Belongs to the tectonic family.</text>
</comment>
<comment type="function">
    <text evidence="16 20">Component of the general transcription and DNA repair factor IIH (TFIIH) core complex, which is involved in general and transcription-coupled nucleotide excision repair (NER) of damaged DNA and, when complexed to CAK, in RNA transcription by RNA polymerase II. In NER, TFIIH acts by opening DNA around the lesion to allow the excision of the damaged oligonucleotide and its replacement by a new DNA fragment. In transcription, TFIIH has an essential role in transcription initiation. When the pre-initiation complex (PIC) has been established, TFIIH is required for promoter opening and promoter escape. Phosphorylation of the C-terminal tail (CTD) of the largest subunit of RNA polymerase II by the kinase module CAK controls the initiation of transcription.</text>
</comment>
<comment type="subunit">
    <text evidence="17 20">Part of a TFIID-containing RNA polymerase II pre-initiation complex that is composed of TBP and at least GTF2A1, GTF2A2, GTF2E1, GTF2E2, GTF2F1, GTF2H2, GTF2H3, GTF2H4, GTF2H5, GTF2B, TCEA1, ERCC2, ERCC3, TAF1, TAF2, TAF3, TAF4, TAF5, TAF6, TAF7, TAF8, TAF9, TAF10, TAF11, TAF12 and TAF13. Component of the 7-subunit TFIIH core complex composed of XPB/ERCC3, XPD/ERCC2, GTF2H1, GTF2H2, GTF2H3, GTF2H4 and GTF2H5, which is active in NER. The core complex associates with the 3-subunit CDK-activating kinase (CAK) module composed of CCNH/cyclin H, CDK7 and MNAT1 to form the 10-subunit holoenzyme (holo-TFIIH) active in transcription. Interacts with RARA; the interaction requires prior phosphorylation of RARA on 'Ser-369' which then enhances interaction of RARA with CDK7.</text>
</comment>
<evidence type="ECO:0000256" key="6">
    <source>
        <dbReference type="ARBA" id="ARBA00022729"/>
    </source>
</evidence>
<feature type="domain" description="Tectonic-1-3" evidence="22">
    <location>
        <begin position="639"/>
        <end position="793"/>
    </location>
</feature>
<comment type="caution">
    <text evidence="24">The sequence shown here is derived from an EMBL/GenBank/DDBJ whole genome shotgun (WGS) entry which is preliminary data.</text>
</comment>
<dbReference type="GO" id="GO:0060271">
    <property type="term" value="P:cilium assembly"/>
    <property type="evidence" value="ECO:0007669"/>
    <property type="project" value="TreeGrafter"/>
</dbReference>
<dbReference type="PANTHER" id="PTHR14611:SF6">
    <property type="entry name" value="TECTONIC-2"/>
    <property type="match status" value="1"/>
</dbReference>
<keyword evidence="9" id="KW-0970">Cilium biogenesis/degradation</keyword>
<dbReference type="Pfam" id="PF03850">
    <property type="entry name" value="Tfb4"/>
    <property type="match status" value="1"/>
</dbReference>
<dbReference type="GO" id="GO:1904491">
    <property type="term" value="P:protein localization to ciliary transition zone"/>
    <property type="evidence" value="ECO:0007669"/>
    <property type="project" value="TreeGrafter"/>
</dbReference>
<dbReference type="GO" id="GO:0005675">
    <property type="term" value="C:transcription factor TFIIH holo complex"/>
    <property type="evidence" value="ECO:0007669"/>
    <property type="project" value="UniProtKB-UniRule"/>
</dbReference>
<dbReference type="Proteomes" id="UP000269221">
    <property type="component" value="Unassembled WGS sequence"/>
</dbReference>
<evidence type="ECO:0000256" key="13">
    <source>
        <dbReference type="ARBA" id="ARBA00023180"/>
    </source>
</evidence>
<dbReference type="Pfam" id="PF07773">
    <property type="entry name" value="TCTN_DUF1619"/>
    <property type="match status" value="2"/>
</dbReference>
<sequence>MTLLCGPFADDELSLLIIVLDTNPIWWGKRALGEAEQFTLSKCIDAVMVLGNSHLLMNRTNKLAVIASHTQESRFLYPGKQWAAADPFGEGGPSMESNSSGSKDGKYELLTAINDAIAEEIKDLMTKMVNVWCGSWSYFQEWNVDFLNASCVDINKMGKDLKANQEMKSRILVIKAADDSALQYMNFMNVIFAAQKQSILIDACVLDSDSGLLQQACDITGGIYLKVPHMPSLLQYLLWVFLPDQEQRSQLVLPPPVHVDYRAACFCHRNLIEIGYVCSVCLSSFQPSFIHMSGPRVNSFFLGNSSGVNFSIILSPKDAETGKLQPANCSGNERAGDWNLDVTPGVNTSKVTVSLTRALELCLPNVTECCPSPLCMLETLQVLACRGSVMLAQLLIQAEIFANSSFAGNVSENATIIPNQAFKPLGSCPCNLTAGACDVRCCCDLECTPDLQQLFSGSCFTGVFGGDVNPPYDQLCSSQSMEYTPEWFPFLCVQSSLDNTPFLGYFYHGSTSTPKVPSFKILLQTSPGKPFTGYREGDPIITEEDEYFTVPQQSLAGQCVGNAPVPYLHSFDVKCLTSLESYKEGLPHDVRINSGTAENLLAAEVLCQNVTFAEHYKFIWKGKNIEQVNVTVFLGSLCDGGYQVGKPVRAANLNDSDPLGSLNVWQPAGRGLCASATYRPVLFGIDSYSGCILEVDINEDCSLLRGNVTEKLNALIQATHIGKRDNSSYSDLNDWVEIIRLDPFSTNMSTGGLKGICPDIPANLNIRIIFAKVGAVQGIPQQQILAVQIRYQKLYAEFDCNRNEVCWPQLLYPLTRFYTGEPYSQSLAKGLFLAFLVLLAAIMSNPWFSKLWNR</sequence>
<dbReference type="InterPro" id="IPR057724">
    <property type="entry name" value="TCTN1-3_N"/>
</dbReference>
<evidence type="ECO:0000256" key="1">
    <source>
        <dbReference type="ARBA" id="ARBA00004123"/>
    </source>
</evidence>
<keyword evidence="10 20" id="KW-0862">Zinc</keyword>
<dbReference type="GO" id="GO:0008270">
    <property type="term" value="F:zinc ion binding"/>
    <property type="evidence" value="ECO:0007669"/>
    <property type="project" value="UniProtKB-KW"/>
</dbReference>
<dbReference type="Gene3D" id="3.40.50.410">
    <property type="entry name" value="von Willebrand factor, type A domain"/>
    <property type="match status" value="1"/>
</dbReference>
<keyword evidence="6" id="KW-0732">Signal</keyword>
<dbReference type="GO" id="GO:0006289">
    <property type="term" value="P:nucleotide-excision repair"/>
    <property type="evidence" value="ECO:0007669"/>
    <property type="project" value="UniProtKB-UniRule"/>
</dbReference>
<feature type="domain" description="Tectonic-1-3 N-terminal" evidence="23">
    <location>
        <begin position="404"/>
        <end position="512"/>
    </location>
</feature>
<dbReference type="OrthoDB" id="9282501at2759"/>
<evidence type="ECO:0000256" key="12">
    <source>
        <dbReference type="ARBA" id="ARBA00023163"/>
    </source>
</evidence>
<dbReference type="GO" id="GO:0007224">
    <property type="term" value="P:smoothened signaling pathway"/>
    <property type="evidence" value="ECO:0007669"/>
    <property type="project" value="TreeGrafter"/>
</dbReference>
<evidence type="ECO:0000256" key="14">
    <source>
        <dbReference type="ARBA" id="ARBA00023204"/>
    </source>
</evidence>
<keyword evidence="7 20" id="KW-0227">DNA damage</keyword>
<evidence type="ECO:0000256" key="11">
    <source>
        <dbReference type="ARBA" id="ARBA00023015"/>
    </source>
</evidence>
<evidence type="ECO:0000256" key="7">
    <source>
        <dbReference type="ARBA" id="ARBA00022763"/>
    </source>
</evidence>
<dbReference type="GO" id="GO:0006355">
    <property type="term" value="P:regulation of DNA-templated transcription"/>
    <property type="evidence" value="ECO:0007669"/>
    <property type="project" value="InterPro"/>
</dbReference>
<evidence type="ECO:0000259" key="23">
    <source>
        <dbReference type="Pfam" id="PF25752"/>
    </source>
</evidence>
<evidence type="ECO:0000256" key="5">
    <source>
        <dbReference type="ARBA" id="ARBA00022723"/>
    </source>
</evidence>
<dbReference type="PANTHER" id="PTHR14611">
    <property type="entry name" value="TECTONIC FAMILY MEMBER"/>
    <property type="match status" value="1"/>
</dbReference>
<evidence type="ECO:0000256" key="2">
    <source>
        <dbReference type="ARBA" id="ARBA00005273"/>
    </source>
</evidence>
<evidence type="ECO:0000313" key="25">
    <source>
        <dbReference type="Proteomes" id="UP000269221"/>
    </source>
</evidence>
<dbReference type="InterPro" id="IPR004600">
    <property type="entry name" value="TFIIH_Tfb4/GTF2H3"/>
</dbReference>
<organism evidence="24 25">
    <name type="scientific">Hirundo rustica rustica</name>
    <dbReference type="NCBI Taxonomy" id="333673"/>
    <lineage>
        <taxon>Eukaryota</taxon>
        <taxon>Metazoa</taxon>
        <taxon>Chordata</taxon>
        <taxon>Craniata</taxon>
        <taxon>Vertebrata</taxon>
        <taxon>Euteleostomi</taxon>
        <taxon>Archelosauria</taxon>
        <taxon>Archosauria</taxon>
        <taxon>Dinosauria</taxon>
        <taxon>Saurischia</taxon>
        <taxon>Theropoda</taxon>
        <taxon>Coelurosauria</taxon>
        <taxon>Aves</taxon>
        <taxon>Neognathae</taxon>
        <taxon>Neoaves</taxon>
        <taxon>Telluraves</taxon>
        <taxon>Australaves</taxon>
        <taxon>Passeriformes</taxon>
        <taxon>Sylvioidea</taxon>
        <taxon>Hirundinidae</taxon>
        <taxon>Hirundo</taxon>
    </lineage>
</organism>
<comment type="subunit">
    <text evidence="4">Part of the tectonic-like complex (also named B9 complex).</text>
</comment>
<evidence type="ECO:0000256" key="16">
    <source>
        <dbReference type="ARBA" id="ARBA00057028"/>
    </source>
</evidence>
<evidence type="ECO:0000256" key="15">
    <source>
        <dbReference type="ARBA" id="ARBA00023242"/>
    </source>
</evidence>
<reference evidence="24 25" key="1">
    <citation type="submission" date="2018-07" db="EMBL/GenBank/DDBJ databases">
        <title>A high quality draft genome assembly of the barn swallow (H. rustica rustica).</title>
        <authorList>
            <person name="Formenti G."/>
            <person name="Chiara M."/>
            <person name="Poveda L."/>
            <person name="Francoijs K.-J."/>
            <person name="Bonisoli-Alquati A."/>
            <person name="Canova L."/>
            <person name="Gianfranceschi L."/>
            <person name="Horner D.S."/>
            <person name="Saino N."/>
        </authorList>
    </citation>
    <scope>NUCLEOTIDE SEQUENCE [LARGE SCALE GENOMIC DNA]</scope>
    <source>
        <strain evidence="24">Chelidonia</strain>
        <tissue evidence="24">Blood</tissue>
    </source>
</reference>
<keyword evidence="21" id="KW-0472">Membrane</keyword>
<dbReference type="GO" id="GO:0036038">
    <property type="term" value="C:MKS complex"/>
    <property type="evidence" value="ECO:0007669"/>
    <property type="project" value="TreeGrafter"/>
</dbReference>
<evidence type="ECO:0000256" key="3">
    <source>
        <dbReference type="ARBA" id="ARBA00007633"/>
    </source>
</evidence>
<evidence type="ECO:0000256" key="4">
    <source>
        <dbReference type="ARBA" id="ARBA00011495"/>
    </source>
</evidence>
<dbReference type="FunFam" id="3.40.50.410:FF:000045">
    <property type="entry name" value="general transcription factor IIH subunit 3 isoform X1"/>
    <property type="match status" value="1"/>
</dbReference>
<dbReference type="InterPro" id="IPR040354">
    <property type="entry name" value="TCTN1-3"/>
</dbReference>
<evidence type="ECO:0000256" key="21">
    <source>
        <dbReference type="SAM" id="Phobius"/>
    </source>
</evidence>
<gene>
    <name evidence="24" type="ORF">DUI87_17278</name>
</gene>
<feature type="transmembrane region" description="Helical" evidence="21">
    <location>
        <begin position="830"/>
        <end position="848"/>
    </location>
</feature>
<keyword evidence="13" id="KW-0325">Glycoprotein</keyword>
<keyword evidence="21" id="KW-1133">Transmembrane helix</keyword>
<proteinExistence type="inferred from homology"/>
<dbReference type="AlphaFoldDB" id="A0A3M0JY46"/>
<comment type="subcellular location">
    <subcellularLocation>
        <location evidence="1 20">Nucleus</location>
    </subcellularLocation>
</comment>
<name>A0A3M0JY46_HIRRU</name>
<keyword evidence="11 20" id="KW-0805">Transcription regulation</keyword>
<keyword evidence="25" id="KW-1185">Reference proteome</keyword>
<keyword evidence="8 20" id="KW-0863">Zinc-finger</keyword>
<evidence type="ECO:0000256" key="19">
    <source>
        <dbReference type="ARBA" id="ARBA00077678"/>
    </source>
</evidence>
<comment type="similarity">
    <text evidence="2 20">Belongs to the TFB4 family.</text>
</comment>
<dbReference type="InterPro" id="IPR036465">
    <property type="entry name" value="vWFA_dom_sf"/>
</dbReference>
<evidence type="ECO:0000256" key="10">
    <source>
        <dbReference type="ARBA" id="ARBA00022833"/>
    </source>
</evidence>
<evidence type="ECO:0000313" key="24">
    <source>
        <dbReference type="EMBL" id="RMC05735.1"/>
    </source>
</evidence>
<dbReference type="GO" id="GO:0000439">
    <property type="term" value="C:transcription factor TFIIH core complex"/>
    <property type="evidence" value="ECO:0007669"/>
    <property type="project" value="UniProtKB-UniRule"/>
</dbReference>
<keyword evidence="5 20" id="KW-0479">Metal-binding</keyword>